<comment type="caution">
    <text evidence="3">The sequence shown here is derived from an EMBL/GenBank/DDBJ whole genome shotgun (WGS) entry which is preliminary data.</text>
</comment>
<keyword evidence="4" id="KW-1185">Reference proteome</keyword>
<dbReference type="InterPro" id="IPR013087">
    <property type="entry name" value="Znf_C2H2_type"/>
</dbReference>
<keyword evidence="1" id="KW-0863">Zinc-finger</keyword>
<feature type="domain" description="C2H2-type" evidence="2">
    <location>
        <begin position="106"/>
        <end position="126"/>
    </location>
</feature>
<dbReference type="PROSITE" id="PS50157">
    <property type="entry name" value="ZINC_FINGER_C2H2_2"/>
    <property type="match status" value="1"/>
</dbReference>
<dbReference type="SUPFAM" id="SSF57667">
    <property type="entry name" value="beta-beta-alpha zinc fingers"/>
    <property type="match status" value="1"/>
</dbReference>
<evidence type="ECO:0000256" key="1">
    <source>
        <dbReference type="PROSITE-ProRule" id="PRU00042"/>
    </source>
</evidence>
<accession>A0ABV2AFP6</accession>
<evidence type="ECO:0000313" key="4">
    <source>
        <dbReference type="Proteomes" id="UP001439008"/>
    </source>
</evidence>
<organism evidence="3 4">
    <name type="scientific">Bonamia ostreae</name>
    <dbReference type="NCBI Taxonomy" id="126728"/>
    <lineage>
        <taxon>Eukaryota</taxon>
        <taxon>Sar</taxon>
        <taxon>Rhizaria</taxon>
        <taxon>Endomyxa</taxon>
        <taxon>Ascetosporea</taxon>
        <taxon>Haplosporida</taxon>
        <taxon>Bonamia</taxon>
    </lineage>
</organism>
<dbReference type="EMBL" id="JBDODL010000035">
    <property type="protein sequence ID" value="MES1918269.1"/>
    <property type="molecule type" value="Genomic_DNA"/>
</dbReference>
<evidence type="ECO:0000259" key="2">
    <source>
        <dbReference type="PROSITE" id="PS50157"/>
    </source>
</evidence>
<dbReference type="Proteomes" id="UP001439008">
    <property type="component" value="Unassembled WGS sequence"/>
</dbReference>
<feature type="non-terminal residue" evidence="3">
    <location>
        <position position="126"/>
    </location>
</feature>
<protein>
    <recommendedName>
        <fullName evidence="2">C2H2-type domain-containing protein</fullName>
    </recommendedName>
</protein>
<keyword evidence="1" id="KW-0862">Zinc</keyword>
<sequence length="126" mass="15302">MMDRYQNLFEFFETQKKVPNHYLNDISYGRVPSLKDFLQQHEDVEYDLHDSFNDLNYINVNSLPPLMQMKDEKAYFTETKKKMEINVLKRHKMRLKSTQDEKEKNYSCKICSKLFKKISHVKSHMQ</sequence>
<dbReference type="Gene3D" id="3.30.160.60">
    <property type="entry name" value="Classic Zinc Finger"/>
    <property type="match status" value="1"/>
</dbReference>
<proteinExistence type="predicted"/>
<keyword evidence="1" id="KW-0479">Metal-binding</keyword>
<reference evidence="3 4" key="1">
    <citation type="journal article" date="2024" name="BMC Biol.">
        <title>Comparative genomics of Ascetosporea gives new insight into the evolutionary basis for animal parasitism in Rhizaria.</title>
        <authorList>
            <person name="Hiltunen Thoren M."/>
            <person name="Onut-Brannstrom I."/>
            <person name="Alfjorden A."/>
            <person name="Peckova H."/>
            <person name="Swords F."/>
            <person name="Hooper C."/>
            <person name="Holzer A.S."/>
            <person name="Bass D."/>
            <person name="Burki F."/>
        </authorList>
    </citation>
    <scope>NUCLEOTIDE SEQUENCE [LARGE SCALE GENOMIC DNA]</scope>
    <source>
        <strain evidence="3">20-A016</strain>
    </source>
</reference>
<name>A0ABV2AFP6_9EUKA</name>
<evidence type="ECO:0000313" key="3">
    <source>
        <dbReference type="EMBL" id="MES1918269.1"/>
    </source>
</evidence>
<dbReference type="InterPro" id="IPR036236">
    <property type="entry name" value="Znf_C2H2_sf"/>
</dbReference>
<gene>
    <name evidence="3" type="ORF">MHBO_000259</name>
</gene>